<keyword evidence="2" id="KW-1133">Transmembrane helix</keyword>
<name>A0ABU3WWQ1_9NOCA</name>
<dbReference type="EMBL" id="WBMO01000005">
    <property type="protein sequence ID" value="MDV2477818.1"/>
    <property type="molecule type" value="Genomic_DNA"/>
</dbReference>
<evidence type="ECO:0000313" key="3">
    <source>
        <dbReference type="EMBL" id="MDV2477818.1"/>
    </source>
</evidence>
<evidence type="ECO:0000256" key="2">
    <source>
        <dbReference type="SAM" id="Phobius"/>
    </source>
</evidence>
<keyword evidence="4" id="KW-1185">Reference proteome</keyword>
<reference evidence="3 4" key="1">
    <citation type="submission" date="2019-10" db="EMBL/GenBank/DDBJ databases">
        <title>Draft Genome Assembly of Rhodococcus zopfii DSM44189.</title>
        <authorList>
            <person name="Sutton J.M."/>
            <person name="Akob D.M."/>
            <person name="Bushman T.J."/>
        </authorList>
    </citation>
    <scope>NUCLEOTIDE SEQUENCE [LARGE SCALE GENOMIC DNA]</scope>
    <source>
        <strain evidence="3 4">DSM 44189</strain>
    </source>
</reference>
<dbReference type="Proteomes" id="UP001275440">
    <property type="component" value="Unassembled WGS sequence"/>
</dbReference>
<accession>A0ABU3WWQ1</accession>
<organism evidence="3 4">
    <name type="scientific">Rhodococcus zopfii</name>
    <dbReference type="NCBI Taxonomy" id="43772"/>
    <lineage>
        <taxon>Bacteria</taxon>
        <taxon>Bacillati</taxon>
        <taxon>Actinomycetota</taxon>
        <taxon>Actinomycetes</taxon>
        <taxon>Mycobacteriales</taxon>
        <taxon>Nocardiaceae</taxon>
        <taxon>Rhodococcus</taxon>
    </lineage>
</organism>
<feature type="transmembrane region" description="Helical" evidence="2">
    <location>
        <begin position="93"/>
        <end position="111"/>
    </location>
</feature>
<protein>
    <submittedName>
        <fullName evidence="3">Uncharacterized protein</fullName>
    </submittedName>
</protein>
<sequence length="164" mass="17122">MTRSRESSSHGGSGTGLVHPLKESTNLGGALHVVGQGALALAQGSSSAALCVARRSMDLAKSVASRARRASSPTNVVALVQPVDTRTGRGRKALIMAGTVGAVVAGGVVFFRARRFEHPPVAPEPPRVDQVPPVADQVPPVSGGHRLTSVRRVRIDHPVTCWCR</sequence>
<gene>
    <name evidence="3" type="ORF">F8M49_24890</name>
</gene>
<evidence type="ECO:0000256" key="1">
    <source>
        <dbReference type="SAM" id="MobiDB-lite"/>
    </source>
</evidence>
<evidence type="ECO:0000313" key="4">
    <source>
        <dbReference type="Proteomes" id="UP001275440"/>
    </source>
</evidence>
<comment type="caution">
    <text evidence="3">The sequence shown here is derived from an EMBL/GenBank/DDBJ whole genome shotgun (WGS) entry which is preliminary data.</text>
</comment>
<proteinExistence type="predicted"/>
<keyword evidence="2" id="KW-0812">Transmembrane</keyword>
<keyword evidence="2" id="KW-0472">Membrane</keyword>
<feature type="region of interest" description="Disordered" evidence="1">
    <location>
        <begin position="1"/>
        <end position="21"/>
    </location>
</feature>